<organism evidence="9 10">
    <name type="scientific">Variovorax ginsengisoli</name>
    <dbReference type="NCBI Taxonomy" id="363844"/>
    <lineage>
        <taxon>Bacteria</taxon>
        <taxon>Pseudomonadati</taxon>
        <taxon>Pseudomonadota</taxon>
        <taxon>Betaproteobacteria</taxon>
        <taxon>Burkholderiales</taxon>
        <taxon>Comamonadaceae</taxon>
        <taxon>Variovorax</taxon>
    </lineage>
</organism>
<dbReference type="PANTHER" id="PTHR30367">
    <property type="entry name" value="P-HYDROXYBENZOIC ACID EFFLUX PUMP SUBUNIT AAEA-RELATED"/>
    <property type="match status" value="1"/>
</dbReference>
<reference evidence="9" key="1">
    <citation type="submission" date="2023-06" db="EMBL/GenBank/DDBJ databases">
        <authorList>
            <person name="Jiang Y."/>
            <person name="Liu Q."/>
        </authorList>
    </citation>
    <scope>NUCLEOTIDE SEQUENCE</scope>
    <source>
        <strain evidence="9">CGMCC 1.12090</strain>
    </source>
</reference>
<sequence length="300" mass="33013">MKTSLQTIGRVVLTLAIVAAAILVGHLAWDHYREAPWTRDGRVRADVIQIAPDVSGLVERVAVHDNQAVHRGDVLFTIDRARHQLAVEQAEATVQGLRVQIDQARRENRRNIALGDLVPAESREQGSSKVDQLRANLQQAASTLDTARLNLARTEVKAPVDGWVTNLDLRPGAYATAGRPVFALVDQDSLHVQGYFEETKLGRIRVGAPVRVRMIGETQWLDGHVDSIAAGIEDRERSGSSNLLANVNPTFNWVRLAQRIPVRVQLDHVPPDARLIMGRTATVEVVEAPRGKDVSVAKGY</sequence>
<dbReference type="RefSeq" id="WP_301810401.1">
    <property type="nucleotide sequence ID" value="NZ_JAUJZH010000009.1"/>
</dbReference>
<dbReference type="PANTHER" id="PTHR30367:SF12">
    <property type="entry name" value="P-HYDROXYBENZOIC ACID EFFLUX PUMP SUBUNIT AAEA"/>
    <property type="match status" value="1"/>
</dbReference>
<keyword evidence="5" id="KW-0175">Coiled coil</keyword>
<evidence type="ECO:0000256" key="6">
    <source>
        <dbReference type="SAM" id="Phobius"/>
    </source>
</evidence>
<proteinExistence type="inferred from homology"/>
<evidence type="ECO:0000256" key="2">
    <source>
        <dbReference type="ARBA" id="ARBA00022692"/>
    </source>
</evidence>
<dbReference type="InterPro" id="IPR050393">
    <property type="entry name" value="MFP_Efflux_Pump"/>
</dbReference>
<dbReference type="Proteomes" id="UP001169027">
    <property type="component" value="Unassembled WGS sequence"/>
</dbReference>
<evidence type="ECO:0000313" key="10">
    <source>
        <dbReference type="Proteomes" id="UP001169027"/>
    </source>
</evidence>
<dbReference type="Pfam" id="PF25963">
    <property type="entry name" value="Beta-barrel_AAEA"/>
    <property type="match status" value="1"/>
</dbReference>
<keyword evidence="4 6" id="KW-0472">Membrane</keyword>
<evidence type="ECO:0000259" key="7">
    <source>
        <dbReference type="Pfam" id="PF25917"/>
    </source>
</evidence>
<dbReference type="InterPro" id="IPR058625">
    <property type="entry name" value="MdtA-like_BSH"/>
</dbReference>
<evidence type="ECO:0000259" key="8">
    <source>
        <dbReference type="Pfam" id="PF25963"/>
    </source>
</evidence>
<dbReference type="InterPro" id="IPR058634">
    <property type="entry name" value="AaeA-lik-b-barrel"/>
</dbReference>
<evidence type="ECO:0000256" key="3">
    <source>
        <dbReference type="ARBA" id="ARBA00022989"/>
    </source>
</evidence>
<dbReference type="Gene3D" id="2.40.50.100">
    <property type="match status" value="1"/>
</dbReference>
<protein>
    <submittedName>
        <fullName evidence="9">HlyD family secretion protein</fullName>
    </submittedName>
</protein>
<dbReference type="EMBL" id="JAUKVY010000009">
    <property type="protein sequence ID" value="MDO1533598.1"/>
    <property type="molecule type" value="Genomic_DNA"/>
</dbReference>
<feature type="domain" description="Multidrug resistance protein MdtA-like barrel-sandwich hybrid" evidence="7">
    <location>
        <begin position="47"/>
        <end position="187"/>
    </location>
</feature>
<keyword evidence="3 6" id="KW-1133">Transmembrane helix</keyword>
<feature type="transmembrane region" description="Helical" evidence="6">
    <location>
        <begin position="12"/>
        <end position="29"/>
    </location>
</feature>
<keyword evidence="2 6" id="KW-0812">Transmembrane</keyword>
<dbReference type="InterPro" id="IPR006143">
    <property type="entry name" value="RND_pump_MFP"/>
</dbReference>
<evidence type="ECO:0000256" key="1">
    <source>
        <dbReference type="ARBA" id="ARBA00009477"/>
    </source>
</evidence>
<feature type="domain" description="p-hydroxybenzoic acid efflux pump subunit AaeA-like beta-barrel" evidence="8">
    <location>
        <begin position="189"/>
        <end position="285"/>
    </location>
</feature>
<comment type="caution">
    <text evidence="9">The sequence shown here is derived from an EMBL/GenBank/DDBJ whole genome shotgun (WGS) entry which is preliminary data.</text>
</comment>
<evidence type="ECO:0000256" key="5">
    <source>
        <dbReference type="SAM" id="Coils"/>
    </source>
</evidence>
<dbReference type="Pfam" id="PF25917">
    <property type="entry name" value="BSH_RND"/>
    <property type="match status" value="1"/>
</dbReference>
<keyword evidence="10" id="KW-1185">Reference proteome</keyword>
<dbReference type="NCBIfam" id="TIGR01730">
    <property type="entry name" value="RND_mfp"/>
    <property type="match status" value="1"/>
</dbReference>
<gene>
    <name evidence="9" type="ORF">Q2T77_14980</name>
</gene>
<feature type="coiled-coil region" evidence="5">
    <location>
        <begin position="80"/>
        <end position="157"/>
    </location>
</feature>
<evidence type="ECO:0000256" key="4">
    <source>
        <dbReference type="ARBA" id="ARBA00023136"/>
    </source>
</evidence>
<evidence type="ECO:0000313" key="9">
    <source>
        <dbReference type="EMBL" id="MDO1533598.1"/>
    </source>
</evidence>
<comment type="similarity">
    <text evidence="1">Belongs to the membrane fusion protein (MFP) (TC 8.A.1) family.</text>
</comment>
<name>A0ABT8S533_9BURK</name>
<dbReference type="Gene3D" id="2.40.30.170">
    <property type="match status" value="1"/>
</dbReference>
<accession>A0ABT8S533</accession>
<dbReference type="SUPFAM" id="SSF111369">
    <property type="entry name" value="HlyD-like secretion proteins"/>
    <property type="match status" value="1"/>
</dbReference>